<name>A0A0A1VNV7_MICAE</name>
<feature type="chain" id="PRO_5001981525" description="PEP-CTERM protein-sorting domain-containing protein" evidence="1">
    <location>
        <begin position="23"/>
        <end position="215"/>
    </location>
</feature>
<dbReference type="AlphaFoldDB" id="A0A0A1VNV7"/>
<dbReference type="InterPro" id="IPR013424">
    <property type="entry name" value="Ice-binding_C"/>
</dbReference>
<proteinExistence type="predicted"/>
<organism evidence="2 3">
    <name type="scientific">Microcystis aeruginosa NIES-44</name>
    <dbReference type="NCBI Taxonomy" id="449439"/>
    <lineage>
        <taxon>Bacteria</taxon>
        <taxon>Bacillati</taxon>
        <taxon>Cyanobacteriota</taxon>
        <taxon>Cyanophyceae</taxon>
        <taxon>Oscillatoriophycideae</taxon>
        <taxon>Chroococcales</taxon>
        <taxon>Microcystaceae</taxon>
        <taxon>Microcystis</taxon>
    </lineage>
</organism>
<evidence type="ECO:0008006" key="4">
    <source>
        <dbReference type="Google" id="ProtNLM"/>
    </source>
</evidence>
<evidence type="ECO:0000313" key="2">
    <source>
        <dbReference type="EMBL" id="GAL91397.1"/>
    </source>
</evidence>
<dbReference type="EMBL" id="BBPA01000002">
    <property type="protein sequence ID" value="GAL91397.1"/>
    <property type="molecule type" value="Genomic_DNA"/>
</dbReference>
<dbReference type="Proteomes" id="UP000030321">
    <property type="component" value="Unassembled WGS sequence"/>
</dbReference>
<dbReference type="RefSeq" id="WP_045356323.1">
    <property type="nucleotide sequence ID" value="NZ_BBPA01000002.1"/>
</dbReference>
<protein>
    <recommendedName>
        <fullName evidence="4">PEP-CTERM protein-sorting domain-containing protein</fullName>
    </recommendedName>
</protein>
<comment type="caution">
    <text evidence="2">The sequence shown here is derived from an EMBL/GenBank/DDBJ whole genome shotgun (WGS) entry which is preliminary data.</text>
</comment>
<feature type="signal peptide" evidence="1">
    <location>
        <begin position="1"/>
        <end position="22"/>
    </location>
</feature>
<evidence type="ECO:0000256" key="1">
    <source>
        <dbReference type="SAM" id="SignalP"/>
    </source>
</evidence>
<reference evidence="3" key="1">
    <citation type="journal article" date="2015" name="Genome">
        <title>Whole Genome Sequence of the Non-Microcystin-Producing Microcystis aeruginosa Strain NIES-44.</title>
        <authorList>
            <person name="Okano K."/>
            <person name="Miyata N."/>
            <person name="Ozaki Y."/>
        </authorList>
    </citation>
    <scope>NUCLEOTIDE SEQUENCE [LARGE SCALE GENOMIC DNA]</scope>
    <source>
        <strain evidence="3">NIES-44</strain>
    </source>
</reference>
<sequence length="215" mass="23030">MNHVWYFSLGAVFGAVVSAPMAAYSFPIASPGTEGIKVLVSNTSPVIATYEGNSASFSNSLYLMLDGLGNPGDDGDFSNDLFIFNNLSSTVGSTVSLGSFSIGAELIFRLFVQNTGNNFFTGPASRNPDNKTHARVQENWMPNKTLVSFEDLFNGPFNYNDLSFSFTNTNTGTMLVPEPTSTLSLLVLGTLGAASTLKRQLKSSKSSEKETTKVS</sequence>
<gene>
    <name evidence="2" type="ORF">N44_00766</name>
</gene>
<accession>A0A0A1VNV7</accession>
<keyword evidence="1" id="KW-0732">Signal</keyword>
<dbReference type="NCBIfam" id="TIGR02595">
    <property type="entry name" value="PEP_CTERM"/>
    <property type="match status" value="1"/>
</dbReference>
<evidence type="ECO:0000313" key="3">
    <source>
        <dbReference type="Proteomes" id="UP000030321"/>
    </source>
</evidence>